<dbReference type="InterPro" id="IPR011990">
    <property type="entry name" value="TPR-like_helical_dom_sf"/>
</dbReference>
<evidence type="ECO:0000313" key="10">
    <source>
        <dbReference type="EMBL" id="KIO30098.1"/>
    </source>
</evidence>
<keyword evidence="3" id="KW-0728">SH3 domain</keyword>
<dbReference type="FunFam" id="1.25.40.10:FF:000017">
    <property type="entry name" value="NADPH oxidase regulator NoxR"/>
    <property type="match status" value="1"/>
</dbReference>
<feature type="region of interest" description="Disordered" evidence="8">
    <location>
        <begin position="245"/>
        <end position="373"/>
    </location>
</feature>
<reference evidence="10 11" key="1">
    <citation type="submission" date="2014-04" db="EMBL/GenBank/DDBJ databases">
        <authorList>
            <consortium name="DOE Joint Genome Institute"/>
            <person name="Kuo A."/>
            <person name="Girlanda M."/>
            <person name="Perotto S."/>
            <person name="Kohler A."/>
            <person name="Nagy L.G."/>
            <person name="Floudas D."/>
            <person name="Copeland A."/>
            <person name="Barry K.W."/>
            <person name="Cichocki N."/>
            <person name="Veneault-Fourrey C."/>
            <person name="LaButti K."/>
            <person name="Lindquist E.A."/>
            <person name="Lipzen A."/>
            <person name="Lundell T."/>
            <person name="Morin E."/>
            <person name="Murat C."/>
            <person name="Sun H."/>
            <person name="Tunlid A."/>
            <person name="Henrissat B."/>
            <person name="Grigoriev I.V."/>
            <person name="Hibbett D.S."/>
            <person name="Martin F."/>
            <person name="Nordberg H.P."/>
            <person name="Cantor M.N."/>
            <person name="Hua S.X."/>
        </authorList>
    </citation>
    <scope>NUCLEOTIDE SEQUENCE [LARGE SCALE GENOMIC DNA]</scope>
    <source>
        <strain evidence="10 11">MUT 4182</strain>
    </source>
</reference>
<evidence type="ECO:0000256" key="2">
    <source>
        <dbReference type="ARBA" id="ARBA00008051"/>
    </source>
</evidence>
<sequence>MAQSLKEEIQTWASALEAYDAQDWDSSLDQFSKIADNSKILTNIGLIYASLGEHDLAIENFNAAVELDNYLAIAYFQAGVSHFLIGQFEAALQVFEEAWEFMRGNEAINYEQLGLKYQLYSCSILFNQGITFLNLGDFDRGMEFLREAAKNKVIPDHDVIDEAIQENGDGYTVFSIPVGVLYRPNEKKVANMGTKDYMGKAKLISATPVSSEEFVAPKRSNTIVRSNTTRRIAFDDDLTQASLARSRSATVPTAPQNQAALGRSASAGNPVVPAARKSPPSPPPDMPLPAIPAEPLNLTRNKSTRIAPVPARPESPVNLPYASPQDARPVGGGLPPQRRPTLKAITKVDLPPTPPRSDSPAQLSRAPTSRYGEAGLTDIYDGYMQGSEAESRVPPRPVAAKLLANIAPQPTPARPRQAERKSSATSSSGGSGSYETDRENTARLMAFDFEQPLRKLRIKIHFGKEVRGMVVAPDMPLTDFLASVCAKFSYEFGALSVKFEDEDGSKVSLVDEGDWDLAIETARNMNDNESSISGSTRPRPGEGRLKIWCEEYA</sequence>
<dbReference type="OrthoDB" id="9450131at2759"/>
<evidence type="ECO:0000259" key="9">
    <source>
        <dbReference type="PROSITE" id="PS51745"/>
    </source>
</evidence>
<evidence type="ECO:0000256" key="1">
    <source>
        <dbReference type="ARBA" id="ARBA00004496"/>
    </source>
</evidence>
<keyword evidence="6 7" id="KW-0802">TPR repeat</keyword>
<feature type="compositionally biased region" description="Polar residues" evidence="8">
    <location>
        <begin position="245"/>
        <end position="259"/>
    </location>
</feature>
<dbReference type="SMART" id="SM00666">
    <property type="entry name" value="PB1"/>
    <property type="match status" value="1"/>
</dbReference>
<comment type="subcellular location">
    <subcellularLocation>
        <location evidence="1">Cytoplasm</location>
    </subcellularLocation>
</comment>
<dbReference type="SUPFAM" id="SSF54277">
    <property type="entry name" value="CAD &amp; PB1 domains"/>
    <property type="match status" value="1"/>
</dbReference>
<name>A0A0C3L8D8_9AGAM</name>
<evidence type="ECO:0000313" key="11">
    <source>
        <dbReference type="Proteomes" id="UP000054248"/>
    </source>
</evidence>
<dbReference type="Proteomes" id="UP000054248">
    <property type="component" value="Unassembled WGS sequence"/>
</dbReference>
<feature type="domain" description="PB1" evidence="9">
    <location>
        <begin position="455"/>
        <end position="539"/>
    </location>
</feature>
<gene>
    <name evidence="10" type="ORF">M407DRAFT_242309</name>
</gene>
<dbReference type="GO" id="GO:0005737">
    <property type="term" value="C:cytoplasm"/>
    <property type="evidence" value="ECO:0007669"/>
    <property type="project" value="UniProtKB-SubCell"/>
</dbReference>
<keyword evidence="4" id="KW-0963">Cytoplasm</keyword>
<evidence type="ECO:0000256" key="8">
    <source>
        <dbReference type="SAM" id="MobiDB-lite"/>
    </source>
</evidence>
<dbReference type="SMART" id="SM00028">
    <property type="entry name" value="TPR"/>
    <property type="match status" value="3"/>
</dbReference>
<dbReference type="PANTHER" id="PTHR15175">
    <property type="entry name" value="NEUTROPHIL CYTOSOLIC FACTOR 2, NEUTROPHIL NADPH OXIDASE FACTOR 2"/>
    <property type="match status" value="1"/>
</dbReference>
<comment type="similarity">
    <text evidence="2">Belongs to the NCF2/NOXA1 family.</text>
</comment>
<keyword evidence="11" id="KW-1185">Reference proteome</keyword>
<dbReference type="InterPro" id="IPR053793">
    <property type="entry name" value="PB1-like"/>
</dbReference>
<evidence type="ECO:0000256" key="4">
    <source>
        <dbReference type="ARBA" id="ARBA00022490"/>
    </source>
</evidence>
<dbReference type="InterPro" id="IPR051864">
    <property type="entry name" value="NCF2_NOXA1"/>
</dbReference>
<keyword evidence="5" id="KW-0677">Repeat</keyword>
<dbReference type="HOGENOM" id="CLU_020375_0_0_1"/>
<evidence type="ECO:0000256" key="5">
    <source>
        <dbReference type="ARBA" id="ARBA00022737"/>
    </source>
</evidence>
<dbReference type="InterPro" id="IPR019734">
    <property type="entry name" value="TPR_rpt"/>
</dbReference>
<dbReference type="PANTHER" id="PTHR15175:SF0">
    <property type="entry name" value="SH3 DOMAIN-CONTAINING PROTEIN C23A1.17"/>
    <property type="match status" value="1"/>
</dbReference>
<evidence type="ECO:0000256" key="6">
    <source>
        <dbReference type="ARBA" id="ARBA00022803"/>
    </source>
</evidence>
<dbReference type="PROSITE" id="PS51745">
    <property type="entry name" value="PB1"/>
    <property type="match status" value="1"/>
</dbReference>
<organism evidence="10 11">
    <name type="scientific">Tulasnella calospora MUT 4182</name>
    <dbReference type="NCBI Taxonomy" id="1051891"/>
    <lineage>
        <taxon>Eukaryota</taxon>
        <taxon>Fungi</taxon>
        <taxon>Dikarya</taxon>
        <taxon>Basidiomycota</taxon>
        <taxon>Agaricomycotina</taxon>
        <taxon>Agaricomycetes</taxon>
        <taxon>Cantharellales</taxon>
        <taxon>Tulasnellaceae</taxon>
        <taxon>Tulasnella</taxon>
    </lineage>
</organism>
<feature type="region of interest" description="Disordered" evidence="8">
    <location>
        <begin position="405"/>
        <end position="438"/>
    </location>
</feature>
<dbReference type="SUPFAM" id="SSF48452">
    <property type="entry name" value="TPR-like"/>
    <property type="match status" value="1"/>
</dbReference>
<dbReference type="Pfam" id="PF00564">
    <property type="entry name" value="PB1"/>
    <property type="match status" value="1"/>
</dbReference>
<accession>A0A0C3L8D8</accession>
<evidence type="ECO:0000256" key="7">
    <source>
        <dbReference type="PROSITE-ProRule" id="PRU00339"/>
    </source>
</evidence>
<proteinExistence type="inferred from homology"/>
<protein>
    <recommendedName>
        <fullName evidence="9">PB1 domain-containing protein</fullName>
    </recommendedName>
</protein>
<feature type="repeat" description="TPR" evidence="7">
    <location>
        <begin position="72"/>
        <end position="105"/>
    </location>
</feature>
<dbReference type="PROSITE" id="PS50005">
    <property type="entry name" value="TPR"/>
    <property type="match status" value="2"/>
</dbReference>
<dbReference type="EMBL" id="KN822975">
    <property type="protein sequence ID" value="KIO30098.1"/>
    <property type="molecule type" value="Genomic_DNA"/>
</dbReference>
<reference evidence="11" key="2">
    <citation type="submission" date="2015-01" db="EMBL/GenBank/DDBJ databases">
        <title>Evolutionary Origins and Diversification of the Mycorrhizal Mutualists.</title>
        <authorList>
            <consortium name="DOE Joint Genome Institute"/>
            <consortium name="Mycorrhizal Genomics Consortium"/>
            <person name="Kohler A."/>
            <person name="Kuo A."/>
            <person name="Nagy L.G."/>
            <person name="Floudas D."/>
            <person name="Copeland A."/>
            <person name="Barry K.W."/>
            <person name="Cichocki N."/>
            <person name="Veneault-Fourrey C."/>
            <person name="LaButti K."/>
            <person name="Lindquist E.A."/>
            <person name="Lipzen A."/>
            <person name="Lundell T."/>
            <person name="Morin E."/>
            <person name="Murat C."/>
            <person name="Riley R."/>
            <person name="Ohm R."/>
            <person name="Sun H."/>
            <person name="Tunlid A."/>
            <person name="Henrissat B."/>
            <person name="Grigoriev I.V."/>
            <person name="Hibbett D.S."/>
            <person name="Martin F."/>
        </authorList>
    </citation>
    <scope>NUCLEOTIDE SEQUENCE [LARGE SCALE GENOMIC DNA]</scope>
    <source>
        <strain evidence="11">MUT 4182</strain>
    </source>
</reference>
<dbReference type="STRING" id="1051891.A0A0C3L8D8"/>
<feature type="compositionally biased region" description="Pro residues" evidence="8">
    <location>
        <begin position="279"/>
        <end position="292"/>
    </location>
</feature>
<evidence type="ECO:0000256" key="3">
    <source>
        <dbReference type="ARBA" id="ARBA00022443"/>
    </source>
</evidence>
<dbReference type="Gene3D" id="3.10.20.90">
    <property type="entry name" value="Phosphatidylinositol 3-kinase Catalytic Subunit, Chain A, domain 1"/>
    <property type="match status" value="1"/>
</dbReference>
<feature type="repeat" description="TPR" evidence="7">
    <location>
        <begin position="38"/>
        <end position="71"/>
    </location>
</feature>
<dbReference type="Gene3D" id="1.25.40.10">
    <property type="entry name" value="Tetratricopeptide repeat domain"/>
    <property type="match status" value="1"/>
</dbReference>
<dbReference type="InterPro" id="IPR000270">
    <property type="entry name" value="PB1_dom"/>
</dbReference>
<dbReference type="Pfam" id="PF13424">
    <property type="entry name" value="TPR_12"/>
    <property type="match status" value="1"/>
</dbReference>
<dbReference type="AlphaFoldDB" id="A0A0C3L8D8"/>